<gene>
    <name evidence="2" type="ORF">S03H2_19601</name>
</gene>
<evidence type="ECO:0000313" key="2">
    <source>
        <dbReference type="EMBL" id="GAH46180.1"/>
    </source>
</evidence>
<feature type="non-terminal residue" evidence="2">
    <location>
        <position position="1"/>
    </location>
</feature>
<dbReference type="AlphaFoldDB" id="X1GMU6"/>
<name>X1GMU6_9ZZZZ</name>
<dbReference type="EMBL" id="BARU01010250">
    <property type="protein sequence ID" value="GAH46180.1"/>
    <property type="molecule type" value="Genomic_DNA"/>
</dbReference>
<accession>X1GMU6</accession>
<dbReference type="SUPFAM" id="SSF52935">
    <property type="entry name" value="PK C-terminal domain-like"/>
    <property type="match status" value="1"/>
</dbReference>
<sequence>TSYSRELMVSIPQGTLIDIETTGLDRIHDEIVVFGYVQGSRLEIICRTSKDEEPFITQIAGLIPKLPKPFYAYNLSFEKEFLKARGMNIEGIDLFQPWREKAERLSLKWPLMGNAKMIKREVYYFDEPGERNTQLVLEAVSHRLEAGGIRKVIIASTSGETAAKFARKLKDKAELICVSEAPYRREWDEEWPCLKQEFREELERLRVAIVDRAPYVFHDSVLEAARWTSIFPERLVKETLYCFGQGMKVAVEVALMAVSCGYATPYEDVIGVGGSGKGADTAIVLRATYPASLFDKDPGKRLEIKE</sequence>
<dbReference type="InterPro" id="IPR038720">
    <property type="entry name" value="YprB_RNase_H-like_dom"/>
</dbReference>
<comment type="caution">
    <text evidence="2">The sequence shown here is derived from an EMBL/GenBank/DDBJ whole genome shotgun (WGS) entry which is preliminary data.</text>
</comment>
<dbReference type="InterPro" id="IPR036918">
    <property type="entry name" value="Pyrv_Knase_C_sf"/>
</dbReference>
<proteinExistence type="predicted"/>
<dbReference type="Gene3D" id="3.40.1380.20">
    <property type="entry name" value="Pyruvate kinase, C-terminal domain"/>
    <property type="match status" value="1"/>
</dbReference>
<protein>
    <recommendedName>
        <fullName evidence="1">YprB ribonuclease H-like domain-containing protein</fullName>
    </recommendedName>
</protein>
<dbReference type="Pfam" id="PF13482">
    <property type="entry name" value="RNase_H_2"/>
    <property type="match status" value="1"/>
</dbReference>
<evidence type="ECO:0000259" key="1">
    <source>
        <dbReference type="Pfam" id="PF13482"/>
    </source>
</evidence>
<dbReference type="SUPFAM" id="SSF53098">
    <property type="entry name" value="Ribonuclease H-like"/>
    <property type="match status" value="1"/>
</dbReference>
<reference evidence="2" key="1">
    <citation type="journal article" date="2014" name="Front. Microbiol.">
        <title>High frequency of phylogenetically diverse reductive dehalogenase-homologous genes in deep subseafloor sedimentary metagenomes.</title>
        <authorList>
            <person name="Kawai M."/>
            <person name="Futagami T."/>
            <person name="Toyoda A."/>
            <person name="Takaki Y."/>
            <person name="Nishi S."/>
            <person name="Hori S."/>
            <person name="Arai W."/>
            <person name="Tsubouchi T."/>
            <person name="Morono Y."/>
            <person name="Uchiyama I."/>
            <person name="Ito T."/>
            <person name="Fujiyama A."/>
            <person name="Inagaki F."/>
            <person name="Takami H."/>
        </authorList>
    </citation>
    <scope>NUCLEOTIDE SEQUENCE</scope>
    <source>
        <strain evidence="2">Expedition CK06-06</strain>
    </source>
</reference>
<organism evidence="2">
    <name type="scientific">marine sediment metagenome</name>
    <dbReference type="NCBI Taxonomy" id="412755"/>
    <lineage>
        <taxon>unclassified sequences</taxon>
        <taxon>metagenomes</taxon>
        <taxon>ecological metagenomes</taxon>
    </lineage>
</organism>
<dbReference type="InterPro" id="IPR012337">
    <property type="entry name" value="RNaseH-like_sf"/>
</dbReference>
<feature type="domain" description="YprB ribonuclease H-like" evidence="1">
    <location>
        <begin position="17"/>
        <end position="107"/>
    </location>
</feature>
<feature type="non-terminal residue" evidence="2">
    <location>
        <position position="306"/>
    </location>
</feature>